<sequence>MISIHSYTVNSWSQELLICIAHLIDFICACCWWGTEKAMYIKNLVASEQIVYDHIQGLIRIVGYKPFHER</sequence>
<evidence type="ECO:0000313" key="1">
    <source>
        <dbReference type="EMBL" id="CAF4576350.1"/>
    </source>
</evidence>
<dbReference type="EMBL" id="CAJOBI010098463">
    <property type="protein sequence ID" value="CAF4576350.1"/>
    <property type="molecule type" value="Genomic_DNA"/>
</dbReference>
<comment type="caution">
    <text evidence="1">The sequence shown here is derived from an EMBL/GenBank/DDBJ whole genome shotgun (WGS) entry which is preliminary data.</text>
</comment>
<dbReference type="AlphaFoldDB" id="A0A8S2YT37"/>
<gene>
    <name evidence="1" type="ORF">SMN809_LOCUS38084</name>
</gene>
<name>A0A8S2YT37_9BILA</name>
<evidence type="ECO:0000313" key="2">
    <source>
        <dbReference type="Proteomes" id="UP000676336"/>
    </source>
</evidence>
<proteinExistence type="predicted"/>
<protein>
    <submittedName>
        <fullName evidence="1">Uncharacterized protein</fullName>
    </submittedName>
</protein>
<reference evidence="1" key="1">
    <citation type="submission" date="2021-02" db="EMBL/GenBank/DDBJ databases">
        <authorList>
            <person name="Nowell W R."/>
        </authorList>
    </citation>
    <scope>NUCLEOTIDE SEQUENCE</scope>
</reference>
<dbReference type="Proteomes" id="UP000676336">
    <property type="component" value="Unassembled WGS sequence"/>
</dbReference>
<accession>A0A8S2YT37</accession>
<organism evidence="1 2">
    <name type="scientific">Rotaria magnacalcarata</name>
    <dbReference type="NCBI Taxonomy" id="392030"/>
    <lineage>
        <taxon>Eukaryota</taxon>
        <taxon>Metazoa</taxon>
        <taxon>Spiralia</taxon>
        <taxon>Gnathifera</taxon>
        <taxon>Rotifera</taxon>
        <taxon>Eurotatoria</taxon>
        <taxon>Bdelloidea</taxon>
        <taxon>Philodinida</taxon>
        <taxon>Philodinidae</taxon>
        <taxon>Rotaria</taxon>
    </lineage>
</organism>
<feature type="non-terminal residue" evidence="1">
    <location>
        <position position="70"/>
    </location>
</feature>